<protein>
    <submittedName>
        <fullName evidence="2">Uncharacterized protein</fullName>
    </submittedName>
</protein>
<evidence type="ECO:0000313" key="3">
    <source>
        <dbReference type="Proteomes" id="UP001066276"/>
    </source>
</evidence>
<organism evidence="2 3">
    <name type="scientific">Pleurodeles waltl</name>
    <name type="common">Iberian ribbed newt</name>
    <dbReference type="NCBI Taxonomy" id="8319"/>
    <lineage>
        <taxon>Eukaryota</taxon>
        <taxon>Metazoa</taxon>
        <taxon>Chordata</taxon>
        <taxon>Craniata</taxon>
        <taxon>Vertebrata</taxon>
        <taxon>Euteleostomi</taxon>
        <taxon>Amphibia</taxon>
        <taxon>Batrachia</taxon>
        <taxon>Caudata</taxon>
        <taxon>Salamandroidea</taxon>
        <taxon>Salamandridae</taxon>
        <taxon>Pleurodelinae</taxon>
        <taxon>Pleurodeles</taxon>
    </lineage>
</organism>
<dbReference type="AlphaFoldDB" id="A0AAV7RNM9"/>
<evidence type="ECO:0000256" key="1">
    <source>
        <dbReference type="SAM" id="MobiDB-lite"/>
    </source>
</evidence>
<evidence type="ECO:0000313" key="2">
    <source>
        <dbReference type="EMBL" id="KAJ1153615.1"/>
    </source>
</evidence>
<keyword evidence="3" id="KW-1185">Reference proteome</keyword>
<feature type="region of interest" description="Disordered" evidence="1">
    <location>
        <begin position="147"/>
        <end position="166"/>
    </location>
</feature>
<reference evidence="2" key="1">
    <citation type="journal article" date="2022" name="bioRxiv">
        <title>Sequencing and chromosome-scale assembly of the giantPleurodeles waltlgenome.</title>
        <authorList>
            <person name="Brown T."/>
            <person name="Elewa A."/>
            <person name="Iarovenko S."/>
            <person name="Subramanian E."/>
            <person name="Araus A.J."/>
            <person name="Petzold A."/>
            <person name="Susuki M."/>
            <person name="Suzuki K.-i.T."/>
            <person name="Hayashi T."/>
            <person name="Toyoda A."/>
            <person name="Oliveira C."/>
            <person name="Osipova E."/>
            <person name="Leigh N.D."/>
            <person name="Simon A."/>
            <person name="Yun M.H."/>
        </authorList>
    </citation>
    <scope>NUCLEOTIDE SEQUENCE</scope>
    <source>
        <strain evidence="2">20211129_DDA</strain>
        <tissue evidence="2">Liver</tissue>
    </source>
</reference>
<accession>A0AAV7RNM9</accession>
<gene>
    <name evidence="2" type="ORF">NDU88_006374</name>
</gene>
<dbReference type="Proteomes" id="UP001066276">
    <property type="component" value="Chromosome 5"/>
</dbReference>
<sequence>MQNYRVGPSAPCTSLGIFLAPPSRYCAASPHLLKGSAGFSCIPSIHVEAELFRTTGSPTAQHQALPALREASSPQLCSLACRASESSRPPSPPRLLQASRQCWLRFLSLQRFTCRLLLRVFLRSLAARIHHPMGIGLRAESPLHQGCARGPSGTPNSHHPAFPQPDFQDHQCPGEAAVLWSPSPASRPLSVGRWFCSPLRLL</sequence>
<comment type="caution">
    <text evidence="2">The sequence shown here is derived from an EMBL/GenBank/DDBJ whole genome shotgun (WGS) entry which is preliminary data.</text>
</comment>
<proteinExistence type="predicted"/>
<name>A0AAV7RNM9_PLEWA</name>
<dbReference type="EMBL" id="JANPWB010000009">
    <property type="protein sequence ID" value="KAJ1153615.1"/>
    <property type="molecule type" value="Genomic_DNA"/>
</dbReference>